<dbReference type="Proteomes" id="UP000887569">
    <property type="component" value="Unplaced"/>
</dbReference>
<evidence type="ECO:0000313" key="10">
    <source>
        <dbReference type="WBParaSite" id="PgR003_g073_t03"/>
    </source>
</evidence>
<evidence type="ECO:0000256" key="4">
    <source>
        <dbReference type="ARBA" id="ARBA00022729"/>
    </source>
</evidence>
<feature type="signal peptide" evidence="7">
    <location>
        <begin position="1"/>
        <end position="19"/>
    </location>
</feature>
<feature type="coiled-coil region" evidence="6">
    <location>
        <begin position="55"/>
        <end position="82"/>
    </location>
</feature>
<evidence type="ECO:0000259" key="8">
    <source>
        <dbReference type="Pfam" id="PF06394"/>
    </source>
</evidence>
<keyword evidence="6" id="KW-0175">Coiled coil</keyword>
<dbReference type="SUPFAM" id="SSF55149">
    <property type="entry name" value="Pepsin inhibitor-3"/>
    <property type="match status" value="1"/>
</dbReference>
<comment type="similarity">
    <text evidence="2">Belongs to the protease inhibitor I33 family.</text>
</comment>
<proteinExistence type="inferred from homology"/>
<evidence type="ECO:0000256" key="3">
    <source>
        <dbReference type="ARBA" id="ARBA00022525"/>
    </source>
</evidence>
<keyword evidence="5" id="KW-1015">Disulfide bond</keyword>
<dbReference type="Pfam" id="PF06394">
    <property type="entry name" value="Pepsin-I3"/>
    <property type="match status" value="2"/>
</dbReference>
<reference evidence="10" key="1">
    <citation type="submission" date="2022-11" db="UniProtKB">
        <authorList>
            <consortium name="WormBaseParasite"/>
        </authorList>
    </citation>
    <scope>IDENTIFICATION</scope>
</reference>
<dbReference type="AlphaFoldDB" id="A0A915ACQ5"/>
<name>A0A915ACQ5_PARUN</name>
<evidence type="ECO:0000256" key="2">
    <source>
        <dbReference type="ARBA" id="ARBA00008019"/>
    </source>
</evidence>
<protein>
    <submittedName>
        <fullName evidence="10">Pepsin inhibitor-3-like repeated domain-containing protein</fullName>
    </submittedName>
</protein>
<organism evidence="9 10">
    <name type="scientific">Parascaris univalens</name>
    <name type="common">Nematode worm</name>
    <dbReference type="NCBI Taxonomy" id="6257"/>
    <lineage>
        <taxon>Eukaryota</taxon>
        <taxon>Metazoa</taxon>
        <taxon>Ecdysozoa</taxon>
        <taxon>Nematoda</taxon>
        <taxon>Chromadorea</taxon>
        <taxon>Rhabditida</taxon>
        <taxon>Spirurina</taxon>
        <taxon>Ascaridomorpha</taxon>
        <taxon>Ascaridoidea</taxon>
        <taxon>Ascarididae</taxon>
        <taxon>Parascaris</taxon>
    </lineage>
</organism>
<dbReference type="Gene3D" id="3.30.1120.50">
    <property type="entry name" value="Pepsin inhibitor-3"/>
    <property type="match status" value="2"/>
</dbReference>
<dbReference type="PANTHER" id="PTHR37969:SF4">
    <property type="entry name" value="PEPSIN INHIBITOR-3-LIKE REPEATED DOMAIN-CONTAINING PROTEIN"/>
    <property type="match status" value="1"/>
</dbReference>
<dbReference type="InterPro" id="IPR051901">
    <property type="entry name" value="Protease_Inhibitor_I33"/>
</dbReference>
<evidence type="ECO:0000256" key="1">
    <source>
        <dbReference type="ARBA" id="ARBA00004613"/>
    </source>
</evidence>
<keyword evidence="3" id="KW-0964">Secreted</keyword>
<dbReference type="WBParaSite" id="PgR003_g073_t03">
    <property type="protein sequence ID" value="PgR003_g073_t03"/>
    <property type="gene ID" value="PgR003_g073"/>
</dbReference>
<sequence length="201" mass="22767">MKALLRLIALTILAAFSSAERGRRCARCLDNLISQGCVITANQLYVNGYFVRILTDDEMNEFDEYSQQLQEYKNLLNEMSEDWQQESLSTLPKPPKAPQFCNNSVTTQYVFDGCIVQDKRVYIGGNFARNLTLDEVEQLQNYSQQVDEYEQYIAATLRQQMSSFFRGLGLGKSNNTEMDLSTTTPAPVPMPNAPSFCIAIL</sequence>
<dbReference type="InterPro" id="IPR010480">
    <property type="entry name" value="Pepsin-I3"/>
</dbReference>
<accession>A0A915ACQ5</accession>
<feature type="domain" description="Pepsin inhibitor-3-like repeated" evidence="8">
    <location>
        <begin position="93"/>
        <end position="165"/>
    </location>
</feature>
<evidence type="ECO:0000313" key="9">
    <source>
        <dbReference type="Proteomes" id="UP000887569"/>
    </source>
</evidence>
<evidence type="ECO:0000256" key="7">
    <source>
        <dbReference type="SAM" id="SignalP"/>
    </source>
</evidence>
<dbReference type="InterPro" id="IPR038412">
    <property type="entry name" value="Pepsin-I3_sf"/>
</dbReference>
<keyword evidence="9" id="KW-1185">Reference proteome</keyword>
<comment type="subcellular location">
    <subcellularLocation>
        <location evidence="1">Secreted</location>
    </subcellularLocation>
</comment>
<keyword evidence="4 7" id="KW-0732">Signal</keyword>
<feature type="chain" id="PRO_5037225985" evidence="7">
    <location>
        <begin position="20"/>
        <end position="201"/>
    </location>
</feature>
<evidence type="ECO:0000256" key="5">
    <source>
        <dbReference type="ARBA" id="ARBA00023157"/>
    </source>
</evidence>
<dbReference type="GO" id="GO:0005576">
    <property type="term" value="C:extracellular region"/>
    <property type="evidence" value="ECO:0007669"/>
    <property type="project" value="UniProtKB-SubCell"/>
</dbReference>
<dbReference type="PANTHER" id="PTHR37969">
    <property type="entry name" value="PROTEIN CBG07421-RELATED"/>
    <property type="match status" value="1"/>
</dbReference>
<evidence type="ECO:0000256" key="6">
    <source>
        <dbReference type="SAM" id="Coils"/>
    </source>
</evidence>
<feature type="domain" description="Pepsin inhibitor-3-like repeated" evidence="8">
    <location>
        <begin position="34"/>
        <end position="79"/>
    </location>
</feature>